<organism evidence="2 3">
    <name type="scientific">Lactiplantibacillus daowaiensis</name>
    <dbReference type="NCBI Taxonomy" id="2559918"/>
    <lineage>
        <taxon>Bacteria</taxon>
        <taxon>Bacillati</taxon>
        <taxon>Bacillota</taxon>
        <taxon>Bacilli</taxon>
        <taxon>Lactobacillales</taxon>
        <taxon>Lactobacillaceae</taxon>
        <taxon>Lactiplantibacillus</taxon>
    </lineage>
</organism>
<protein>
    <submittedName>
        <fullName evidence="2">DUF7000 family protein</fullName>
    </submittedName>
</protein>
<dbReference type="Proteomes" id="UP001596282">
    <property type="component" value="Unassembled WGS sequence"/>
</dbReference>
<dbReference type="Pfam" id="PF22526">
    <property type="entry name" value="DUF7000"/>
    <property type="match status" value="1"/>
</dbReference>
<gene>
    <name evidence="2" type="ORF">ACFP5Y_08835</name>
</gene>
<keyword evidence="3" id="KW-1185">Reference proteome</keyword>
<evidence type="ECO:0000313" key="3">
    <source>
        <dbReference type="Proteomes" id="UP001596282"/>
    </source>
</evidence>
<reference evidence="3" key="1">
    <citation type="journal article" date="2019" name="Int. J. Syst. Evol. Microbiol.">
        <title>The Global Catalogue of Microorganisms (GCM) 10K type strain sequencing project: providing services to taxonomists for standard genome sequencing and annotation.</title>
        <authorList>
            <consortium name="The Broad Institute Genomics Platform"/>
            <consortium name="The Broad Institute Genome Sequencing Center for Infectious Disease"/>
            <person name="Wu L."/>
            <person name="Ma J."/>
        </authorList>
    </citation>
    <scope>NUCLEOTIDE SEQUENCE [LARGE SCALE GENOMIC DNA]</scope>
    <source>
        <strain evidence="3">CCM 8933</strain>
    </source>
</reference>
<dbReference type="InterPro" id="IPR054269">
    <property type="entry name" value="DUF7000"/>
</dbReference>
<evidence type="ECO:0000313" key="2">
    <source>
        <dbReference type="EMBL" id="MFC6181324.1"/>
    </source>
</evidence>
<dbReference type="EMBL" id="JBHSSC010000036">
    <property type="protein sequence ID" value="MFC6181324.1"/>
    <property type="molecule type" value="Genomic_DNA"/>
</dbReference>
<accession>A0ABW1S1J5</accession>
<sequence length="154" mass="17610">MDLQQYQAQLQSGELQRTYKMLVQYVTTLKRQLPASYQTGNLSLGYLDYTYVPFFNASLRVRKLRFGLVLNHAQLRLELWLMGQNAAVTTTYYAAFKASKWHQTDEPQHDYAIVVVPLCTALDFDHREAMTAQVLQQACTTAAALEQAIIQLES</sequence>
<feature type="domain" description="DUF7000" evidence="1">
    <location>
        <begin position="3"/>
        <end position="147"/>
    </location>
</feature>
<name>A0ABW1S1J5_9LACO</name>
<comment type="caution">
    <text evidence="2">The sequence shown here is derived from an EMBL/GenBank/DDBJ whole genome shotgun (WGS) entry which is preliminary data.</text>
</comment>
<dbReference type="RefSeq" id="WP_137629143.1">
    <property type="nucleotide sequence ID" value="NZ_BJDJ01000017.1"/>
</dbReference>
<evidence type="ECO:0000259" key="1">
    <source>
        <dbReference type="Pfam" id="PF22526"/>
    </source>
</evidence>
<proteinExistence type="predicted"/>